<protein>
    <recommendedName>
        <fullName evidence="1">RING-type domain-containing protein</fullName>
    </recommendedName>
</protein>
<dbReference type="InterPro" id="IPR001841">
    <property type="entry name" value="Znf_RING"/>
</dbReference>
<reference evidence="2" key="2">
    <citation type="submission" date="2018-05" db="EMBL/GenBank/DDBJ databases">
        <title>OgluRS3 (Oryza glumaepatula Reference Sequence Version 3).</title>
        <authorList>
            <person name="Zhang J."/>
            <person name="Kudrna D."/>
            <person name="Lee S."/>
            <person name="Talag J."/>
            <person name="Welchert J."/>
            <person name="Wing R.A."/>
        </authorList>
    </citation>
    <scope>NUCLEOTIDE SEQUENCE [LARGE SCALE GENOMIC DNA]</scope>
</reference>
<dbReference type="Pfam" id="PF17123">
    <property type="entry name" value="zf-RING_11"/>
    <property type="match status" value="1"/>
</dbReference>
<dbReference type="Gramene" id="OGLUM08G11700.1">
    <property type="protein sequence ID" value="OGLUM08G11700.1"/>
    <property type="gene ID" value="OGLUM08G11700"/>
</dbReference>
<reference evidence="2" key="1">
    <citation type="submission" date="2015-04" db="UniProtKB">
        <authorList>
            <consortium name="EnsemblPlants"/>
        </authorList>
    </citation>
    <scope>IDENTIFICATION</scope>
</reference>
<dbReference type="InterPro" id="IPR013083">
    <property type="entry name" value="Znf_RING/FYVE/PHD"/>
</dbReference>
<name>A0A0E0AU21_9ORYZ</name>
<proteinExistence type="predicted"/>
<evidence type="ECO:0000259" key="1">
    <source>
        <dbReference type="Pfam" id="PF17123"/>
    </source>
</evidence>
<sequence length="120" mass="12873">MVGGRAEAVCTICLSELAVDGKRVRMLPACRHSFHGAYVDGTYQEEEAKRKYDEIVRRKRDRNSAVAKTLLVPELGNGTVAVPELGNGTVAVAPEGCLRAPTPPNRGRVLELGNGTELGN</sequence>
<dbReference type="Gene3D" id="3.30.40.10">
    <property type="entry name" value="Zinc/RING finger domain, C3HC4 (zinc finger)"/>
    <property type="match status" value="1"/>
</dbReference>
<dbReference type="EnsemblPlants" id="OGLUM08G11700.1">
    <property type="protein sequence ID" value="OGLUM08G11700.1"/>
    <property type="gene ID" value="OGLUM08G11700"/>
</dbReference>
<keyword evidence="3" id="KW-1185">Reference proteome</keyword>
<evidence type="ECO:0000313" key="2">
    <source>
        <dbReference type="EnsemblPlants" id="OGLUM08G11700.1"/>
    </source>
</evidence>
<evidence type="ECO:0000313" key="3">
    <source>
        <dbReference type="Proteomes" id="UP000026961"/>
    </source>
</evidence>
<accession>A0A0E0AU21</accession>
<dbReference type="Proteomes" id="UP000026961">
    <property type="component" value="Chromosome 8"/>
</dbReference>
<dbReference type="AlphaFoldDB" id="A0A0E0AU21"/>
<dbReference type="SUPFAM" id="SSF57850">
    <property type="entry name" value="RING/U-box"/>
    <property type="match status" value="1"/>
</dbReference>
<feature type="domain" description="RING-type" evidence="1">
    <location>
        <begin position="10"/>
        <end position="36"/>
    </location>
</feature>
<organism evidence="2">
    <name type="scientific">Oryza glumipatula</name>
    <dbReference type="NCBI Taxonomy" id="40148"/>
    <lineage>
        <taxon>Eukaryota</taxon>
        <taxon>Viridiplantae</taxon>
        <taxon>Streptophyta</taxon>
        <taxon>Embryophyta</taxon>
        <taxon>Tracheophyta</taxon>
        <taxon>Spermatophyta</taxon>
        <taxon>Magnoliopsida</taxon>
        <taxon>Liliopsida</taxon>
        <taxon>Poales</taxon>
        <taxon>Poaceae</taxon>
        <taxon>BOP clade</taxon>
        <taxon>Oryzoideae</taxon>
        <taxon>Oryzeae</taxon>
        <taxon>Oryzinae</taxon>
        <taxon>Oryza</taxon>
    </lineage>
</organism>
<dbReference type="HOGENOM" id="CLU_2053314_0_0_1"/>